<gene>
    <name evidence="2" type="ORF">F511_41471</name>
</gene>
<dbReference type="AlphaFoldDB" id="A0A2Z7BBF9"/>
<accession>A0A2Z7BBF9</accession>
<dbReference type="EMBL" id="KV009479">
    <property type="protein sequence ID" value="KZV29139.1"/>
    <property type="molecule type" value="Genomic_DNA"/>
</dbReference>
<dbReference type="Proteomes" id="UP000250235">
    <property type="component" value="Unassembled WGS sequence"/>
</dbReference>
<feature type="compositionally biased region" description="Basic and acidic residues" evidence="1">
    <location>
        <begin position="66"/>
        <end position="84"/>
    </location>
</feature>
<name>A0A2Z7BBF9_9LAMI</name>
<proteinExistence type="predicted"/>
<keyword evidence="3" id="KW-1185">Reference proteome</keyword>
<evidence type="ECO:0000313" key="2">
    <source>
        <dbReference type="EMBL" id="KZV29139.1"/>
    </source>
</evidence>
<evidence type="ECO:0000256" key="1">
    <source>
        <dbReference type="SAM" id="MobiDB-lite"/>
    </source>
</evidence>
<feature type="compositionally biased region" description="Basic and acidic residues" evidence="1">
    <location>
        <begin position="164"/>
        <end position="176"/>
    </location>
</feature>
<sequence>MVFNKKMVITKDVFSETFHLPTEAIVKTFHLPIEGIVGFSGLSAKAVADMKMLISTTDVPFKPSSKKRDMNVRDDGGDQRQDEDKLGAHSVQALAAMVSTPDKQSQGYAVPLSILLEKLVKVDLGESVALHPLKVLNTKSVHTYLKKNQALVPVEVSSAAPAKSRSEISSDTDKHPLLTLSTSRPGGVAAKRKLILAPTDSESTMPLSMPEIRKKLRTKRHKTVKPTDVTKLNQLLHQFLLFQLRPKECVLLFQKTEKVSEFLQRRELIWSNMVERHLRKVVAEHWKEFNKDKPSMNQDLMSIRMLEAELTKARRSVGLFQAKVGLPITFPEKSTDRATSYITPGISGEDCKAQLAPHLLDIS</sequence>
<reference evidence="2 3" key="1">
    <citation type="journal article" date="2015" name="Proc. Natl. Acad. Sci. U.S.A.">
        <title>The resurrection genome of Boea hygrometrica: A blueprint for survival of dehydration.</title>
        <authorList>
            <person name="Xiao L."/>
            <person name="Yang G."/>
            <person name="Zhang L."/>
            <person name="Yang X."/>
            <person name="Zhao S."/>
            <person name="Ji Z."/>
            <person name="Zhou Q."/>
            <person name="Hu M."/>
            <person name="Wang Y."/>
            <person name="Chen M."/>
            <person name="Xu Y."/>
            <person name="Jin H."/>
            <person name="Xiao X."/>
            <person name="Hu G."/>
            <person name="Bao F."/>
            <person name="Hu Y."/>
            <person name="Wan P."/>
            <person name="Li L."/>
            <person name="Deng X."/>
            <person name="Kuang T."/>
            <person name="Xiang C."/>
            <person name="Zhu J.K."/>
            <person name="Oliver M.J."/>
            <person name="He Y."/>
        </authorList>
    </citation>
    <scope>NUCLEOTIDE SEQUENCE [LARGE SCALE GENOMIC DNA]</scope>
    <source>
        <strain evidence="3">cv. XS01</strain>
    </source>
</reference>
<evidence type="ECO:0000313" key="3">
    <source>
        <dbReference type="Proteomes" id="UP000250235"/>
    </source>
</evidence>
<protein>
    <submittedName>
        <fullName evidence="2">Uncharacterized protein</fullName>
    </submittedName>
</protein>
<feature type="region of interest" description="Disordered" evidence="1">
    <location>
        <begin position="62"/>
        <end position="84"/>
    </location>
</feature>
<organism evidence="2 3">
    <name type="scientific">Dorcoceras hygrometricum</name>
    <dbReference type="NCBI Taxonomy" id="472368"/>
    <lineage>
        <taxon>Eukaryota</taxon>
        <taxon>Viridiplantae</taxon>
        <taxon>Streptophyta</taxon>
        <taxon>Embryophyta</taxon>
        <taxon>Tracheophyta</taxon>
        <taxon>Spermatophyta</taxon>
        <taxon>Magnoliopsida</taxon>
        <taxon>eudicotyledons</taxon>
        <taxon>Gunneridae</taxon>
        <taxon>Pentapetalae</taxon>
        <taxon>asterids</taxon>
        <taxon>lamiids</taxon>
        <taxon>Lamiales</taxon>
        <taxon>Gesneriaceae</taxon>
        <taxon>Didymocarpoideae</taxon>
        <taxon>Trichosporeae</taxon>
        <taxon>Loxocarpinae</taxon>
        <taxon>Dorcoceras</taxon>
    </lineage>
</organism>
<feature type="region of interest" description="Disordered" evidence="1">
    <location>
        <begin position="156"/>
        <end position="183"/>
    </location>
</feature>